<dbReference type="AlphaFoldDB" id="A0A1X0J0B6"/>
<keyword evidence="2" id="KW-0808">Transferase</keyword>
<dbReference type="OrthoDB" id="9786503at2"/>
<organism evidence="2 3">
    <name type="scientific">Mycolicibacterium rhodesiae</name>
    <name type="common">Mycobacterium rhodesiae</name>
    <dbReference type="NCBI Taxonomy" id="36814"/>
    <lineage>
        <taxon>Bacteria</taxon>
        <taxon>Bacillati</taxon>
        <taxon>Actinomycetota</taxon>
        <taxon>Actinomycetes</taxon>
        <taxon>Mycobacteriales</taxon>
        <taxon>Mycobacteriaceae</taxon>
        <taxon>Mycolicibacterium</taxon>
    </lineage>
</organism>
<dbReference type="RefSeq" id="WP_083118318.1">
    <property type="nucleotide sequence ID" value="NZ_JACKUO010000022.1"/>
</dbReference>
<protein>
    <submittedName>
        <fullName evidence="2">SAM-dependent methyltransferase</fullName>
    </submittedName>
</protein>
<accession>A0A1X0J0B6</accession>
<feature type="domain" description="Methyltransferase" evidence="1">
    <location>
        <begin position="41"/>
        <end position="113"/>
    </location>
</feature>
<gene>
    <name evidence="2" type="ORF">BST42_09595</name>
</gene>
<evidence type="ECO:0000313" key="2">
    <source>
        <dbReference type="EMBL" id="ORB55016.1"/>
    </source>
</evidence>
<dbReference type="CDD" id="cd02440">
    <property type="entry name" value="AdoMet_MTases"/>
    <property type="match status" value="1"/>
</dbReference>
<dbReference type="Proteomes" id="UP000192534">
    <property type="component" value="Unassembled WGS sequence"/>
</dbReference>
<keyword evidence="3" id="KW-1185">Reference proteome</keyword>
<dbReference type="Gene3D" id="3.40.50.150">
    <property type="entry name" value="Vaccinia Virus protein VP39"/>
    <property type="match status" value="1"/>
</dbReference>
<keyword evidence="2" id="KW-0489">Methyltransferase</keyword>
<sequence length="181" mass="18860">MAEADGVRWDGKYAGREAGAPRLPDVFAPYADELPTAGHALELACGFGEASVWLAERGLTVRGVDVSAVAIDQARELAARRGVSERCTFSVADLDDGLPPGPPAAVIVCHRFRDPALYSAIGDRLAAGGLLAISVLSEVGAEPGPFRARAGELRDAFAGLQSLAAGEGGGQAWLLARRPRR</sequence>
<dbReference type="Pfam" id="PF13649">
    <property type="entry name" value="Methyltransf_25"/>
    <property type="match status" value="1"/>
</dbReference>
<comment type="caution">
    <text evidence="2">The sequence shown here is derived from an EMBL/GenBank/DDBJ whole genome shotgun (WGS) entry which is preliminary data.</text>
</comment>
<dbReference type="SUPFAM" id="SSF53335">
    <property type="entry name" value="S-adenosyl-L-methionine-dependent methyltransferases"/>
    <property type="match status" value="1"/>
</dbReference>
<name>A0A1X0J0B6_MYCRH</name>
<dbReference type="EMBL" id="MVIH01000003">
    <property type="protein sequence ID" value="ORB55016.1"/>
    <property type="molecule type" value="Genomic_DNA"/>
</dbReference>
<dbReference type="GO" id="GO:0008168">
    <property type="term" value="F:methyltransferase activity"/>
    <property type="evidence" value="ECO:0007669"/>
    <property type="project" value="UniProtKB-KW"/>
</dbReference>
<evidence type="ECO:0000313" key="3">
    <source>
        <dbReference type="Proteomes" id="UP000192534"/>
    </source>
</evidence>
<proteinExistence type="predicted"/>
<reference evidence="2 3" key="1">
    <citation type="submission" date="2016-12" db="EMBL/GenBank/DDBJ databases">
        <title>The new phylogeny of genus Mycobacterium.</title>
        <authorList>
            <person name="Tortoli E."/>
            <person name="Trovato A."/>
            <person name="Cirillo D.M."/>
        </authorList>
    </citation>
    <scope>NUCLEOTIDE SEQUENCE [LARGE SCALE GENOMIC DNA]</scope>
    <source>
        <strain evidence="2 3">DSM 44223</strain>
    </source>
</reference>
<dbReference type="GO" id="GO:0032259">
    <property type="term" value="P:methylation"/>
    <property type="evidence" value="ECO:0007669"/>
    <property type="project" value="UniProtKB-KW"/>
</dbReference>
<evidence type="ECO:0000259" key="1">
    <source>
        <dbReference type="Pfam" id="PF13649"/>
    </source>
</evidence>
<dbReference type="InterPro" id="IPR029063">
    <property type="entry name" value="SAM-dependent_MTases_sf"/>
</dbReference>
<dbReference type="InterPro" id="IPR041698">
    <property type="entry name" value="Methyltransf_25"/>
</dbReference>